<comment type="subcellular location">
    <subcellularLocation>
        <location evidence="2">Cytoplasm</location>
    </subcellularLocation>
</comment>
<dbReference type="PANTHER" id="PTHR12598">
    <property type="entry name" value="COPPER HOMEOSTASIS PROTEIN CUTC"/>
    <property type="match status" value="1"/>
</dbReference>
<evidence type="ECO:0000256" key="2">
    <source>
        <dbReference type="HAMAP-Rule" id="MF_00795"/>
    </source>
</evidence>
<dbReference type="SUPFAM" id="SSF110395">
    <property type="entry name" value="CutC-like"/>
    <property type="match status" value="1"/>
</dbReference>
<evidence type="ECO:0000313" key="3">
    <source>
        <dbReference type="EMBL" id="MFD1697176.1"/>
    </source>
</evidence>
<proteinExistence type="inferred from homology"/>
<dbReference type="EMBL" id="JBHUFA010000014">
    <property type="protein sequence ID" value="MFD1697176.1"/>
    <property type="molecule type" value="Genomic_DNA"/>
</dbReference>
<comment type="caution">
    <text evidence="2">Once thought to be involved in copper homeostasis, experiments in E.coli have shown this is not the case.</text>
</comment>
<dbReference type="Pfam" id="PF03932">
    <property type="entry name" value="CutC"/>
    <property type="match status" value="1"/>
</dbReference>
<name>A0ABW4K2G0_9HYPH</name>
<dbReference type="PANTHER" id="PTHR12598:SF0">
    <property type="entry name" value="COPPER HOMEOSTASIS PROTEIN CUTC HOMOLOG"/>
    <property type="match status" value="1"/>
</dbReference>
<dbReference type="HAMAP" id="MF_00795">
    <property type="entry name" value="CutC"/>
    <property type="match status" value="1"/>
</dbReference>
<comment type="similarity">
    <text evidence="1 2">Belongs to the CutC family.</text>
</comment>
<protein>
    <recommendedName>
        <fullName evidence="2">PF03932 family protein CutC</fullName>
    </recommendedName>
</protein>
<evidence type="ECO:0000256" key="1">
    <source>
        <dbReference type="ARBA" id="ARBA00007768"/>
    </source>
</evidence>
<keyword evidence="2" id="KW-0963">Cytoplasm</keyword>
<reference evidence="4" key="1">
    <citation type="journal article" date="2019" name="Int. J. Syst. Evol. Microbiol.">
        <title>The Global Catalogue of Microorganisms (GCM) 10K type strain sequencing project: providing services to taxonomists for standard genome sequencing and annotation.</title>
        <authorList>
            <consortium name="The Broad Institute Genomics Platform"/>
            <consortium name="The Broad Institute Genome Sequencing Center for Infectious Disease"/>
            <person name="Wu L."/>
            <person name="Ma J."/>
        </authorList>
    </citation>
    <scope>NUCLEOTIDE SEQUENCE [LARGE SCALE GENOMIC DNA]</scope>
    <source>
        <strain evidence="4">JCM 3369</strain>
    </source>
</reference>
<dbReference type="Proteomes" id="UP001597327">
    <property type="component" value="Unassembled WGS sequence"/>
</dbReference>
<dbReference type="InterPro" id="IPR005627">
    <property type="entry name" value="CutC-like"/>
</dbReference>
<dbReference type="InterPro" id="IPR036822">
    <property type="entry name" value="CutC-like_dom_sf"/>
</dbReference>
<keyword evidence="4" id="KW-1185">Reference proteome</keyword>
<comment type="caution">
    <text evidence="3">The sequence shown here is derived from an EMBL/GenBank/DDBJ whole genome shotgun (WGS) entry which is preliminary data.</text>
</comment>
<organism evidence="3 4">
    <name type="scientific">Roseibium aestuarii</name>
    <dbReference type="NCBI Taxonomy" id="2600299"/>
    <lineage>
        <taxon>Bacteria</taxon>
        <taxon>Pseudomonadati</taxon>
        <taxon>Pseudomonadota</taxon>
        <taxon>Alphaproteobacteria</taxon>
        <taxon>Hyphomicrobiales</taxon>
        <taxon>Stappiaceae</taxon>
        <taxon>Roseibium</taxon>
    </lineage>
</organism>
<evidence type="ECO:0000313" key="4">
    <source>
        <dbReference type="Proteomes" id="UP001597327"/>
    </source>
</evidence>
<accession>A0ABW4K2G0</accession>
<sequence length="245" mass="25606">MTSQDIPILLEVCVDTAQGLKAAIEGGADRIELCSALGMGGLTPSAGFMALAATSPVPVYPLLRPREGDFCYEPAEIDCLKRDIDQARAAGLPGVVIGANLANGALDETTLRTLAEHAAGLDLTLHRAFDLVPDMEEALEQAVSLGFSRILTSGGAASALEGLDQIASLFERAGDRIIVMPGSGIRPGNADAFMSRLNLREIHASCGVARPPAEGKVRALGFETASPRQTDAATVRALKTLLTRT</sequence>
<dbReference type="Gene3D" id="3.20.20.380">
    <property type="entry name" value="Copper homeostasis (CutC) domain"/>
    <property type="match status" value="1"/>
</dbReference>
<dbReference type="RefSeq" id="WP_149893993.1">
    <property type="nucleotide sequence ID" value="NZ_JBHUFA010000014.1"/>
</dbReference>
<gene>
    <name evidence="2" type="primary">cutC</name>
    <name evidence="3" type="ORF">ACFSC7_16780</name>
</gene>